<dbReference type="InterPro" id="IPR047675">
    <property type="entry name" value="Putative_zinc-bd"/>
</dbReference>
<evidence type="ECO:0000313" key="1">
    <source>
        <dbReference type="EMBL" id="OIQ78757.1"/>
    </source>
</evidence>
<comment type="caution">
    <text evidence="1">The sequence shown here is derived from an EMBL/GenBank/DDBJ whole genome shotgun (WGS) entry which is preliminary data.</text>
</comment>
<dbReference type="AlphaFoldDB" id="A0A1J5QS57"/>
<sequence length="152" mass="15746">MAIRDLPTEALAAILRGVPVAIAAGNDWIEDELRAVGVDPNDDRAWLLMHKMGKSGVGLCKARTRKGTPCIALGDGAGGRCKNHGGGSTGPVTSSGKARAMAALALARVKRRERRVSNCTFPGAPGAHCGAGTADDCVQFPAPTRNDMESKP</sequence>
<accession>A0A1J5QS57</accession>
<organism evidence="1">
    <name type="scientific">mine drainage metagenome</name>
    <dbReference type="NCBI Taxonomy" id="410659"/>
    <lineage>
        <taxon>unclassified sequences</taxon>
        <taxon>metagenomes</taxon>
        <taxon>ecological metagenomes</taxon>
    </lineage>
</organism>
<dbReference type="NCBIfam" id="NF041373">
    <property type="entry name" value="HGG_STG"/>
    <property type="match status" value="1"/>
</dbReference>
<gene>
    <name evidence="1" type="ORF">GALL_395390</name>
</gene>
<proteinExistence type="predicted"/>
<protein>
    <submittedName>
        <fullName evidence="1">Uncharacterized protein</fullName>
    </submittedName>
</protein>
<reference evidence="1" key="1">
    <citation type="submission" date="2016-10" db="EMBL/GenBank/DDBJ databases">
        <title>Sequence of Gallionella enrichment culture.</title>
        <authorList>
            <person name="Poehlein A."/>
            <person name="Muehling M."/>
            <person name="Daniel R."/>
        </authorList>
    </citation>
    <scope>NUCLEOTIDE SEQUENCE</scope>
</reference>
<dbReference type="EMBL" id="MLJW01001342">
    <property type="protein sequence ID" value="OIQ78757.1"/>
    <property type="molecule type" value="Genomic_DNA"/>
</dbReference>
<name>A0A1J5QS57_9ZZZZ</name>